<keyword evidence="3" id="KW-1185">Reference proteome</keyword>
<gene>
    <name evidence="2" type="ORF">IC234_18200</name>
</gene>
<keyword evidence="1" id="KW-0472">Membrane</keyword>
<comment type="caution">
    <text evidence="2">The sequence shown here is derived from an EMBL/GenBank/DDBJ whole genome shotgun (WGS) entry which is preliminary data.</text>
</comment>
<feature type="transmembrane region" description="Helical" evidence="1">
    <location>
        <begin position="85"/>
        <end position="111"/>
    </location>
</feature>
<evidence type="ECO:0000313" key="3">
    <source>
        <dbReference type="Proteomes" id="UP000606003"/>
    </source>
</evidence>
<sequence>MHVALRTRLLLMLLVSLLTLVPVALGVYVNETSPPPTTARLANRCSRYCETHGCPHATPANSPAYFRLRPLFAATIRGLMSGGRAWYAAANIGFYLVLVPLLLVGLTYGALRNAVLIRQLKTLRRG</sequence>
<dbReference type="EMBL" id="JACXAC010000006">
    <property type="protein sequence ID" value="MBD2724064.1"/>
    <property type="molecule type" value="Genomic_DNA"/>
</dbReference>
<dbReference type="RefSeq" id="WP_190927429.1">
    <property type="nucleotide sequence ID" value="NZ_JACXAC010000006.1"/>
</dbReference>
<protein>
    <submittedName>
        <fullName evidence="2">Uncharacterized protein</fullName>
    </submittedName>
</protein>
<accession>A0ABR8K0Y1</accession>
<evidence type="ECO:0000256" key="1">
    <source>
        <dbReference type="SAM" id="Phobius"/>
    </source>
</evidence>
<evidence type="ECO:0000313" key="2">
    <source>
        <dbReference type="EMBL" id="MBD2724064.1"/>
    </source>
</evidence>
<dbReference type="Proteomes" id="UP000606003">
    <property type="component" value="Unassembled WGS sequence"/>
</dbReference>
<keyword evidence="1" id="KW-0812">Transmembrane</keyword>
<name>A0ABR8K0Y1_9BACT</name>
<proteinExistence type="predicted"/>
<reference evidence="2 3" key="1">
    <citation type="submission" date="2020-09" db="EMBL/GenBank/DDBJ databases">
        <authorList>
            <person name="Kim M.K."/>
        </authorList>
    </citation>
    <scope>NUCLEOTIDE SEQUENCE [LARGE SCALE GENOMIC DNA]</scope>
    <source>
        <strain evidence="2 3">BT189</strain>
    </source>
</reference>
<organism evidence="2 3">
    <name type="scientific">Hymenobacter armeniacus</name>
    <dbReference type="NCBI Taxonomy" id="2771358"/>
    <lineage>
        <taxon>Bacteria</taxon>
        <taxon>Pseudomonadati</taxon>
        <taxon>Bacteroidota</taxon>
        <taxon>Cytophagia</taxon>
        <taxon>Cytophagales</taxon>
        <taxon>Hymenobacteraceae</taxon>
        <taxon>Hymenobacter</taxon>
    </lineage>
</organism>
<keyword evidence="1" id="KW-1133">Transmembrane helix</keyword>